<dbReference type="EMBL" id="JASBWR010000145">
    <property type="protein sequence ID" value="KAJ9091699.1"/>
    <property type="molecule type" value="Genomic_DNA"/>
</dbReference>
<dbReference type="Proteomes" id="UP001241377">
    <property type="component" value="Unassembled WGS sequence"/>
</dbReference>
<keyword evidence="2" id="KW-1185">Reference proteome</keyword>
<evidence type="ECO:0000313" key="2">
    <source>
        <dbReference type="Proteomes" id="UP001241377"/>
    </source>
</evidence>
<organism evidence="1 2">
    <name type="scientific">Naganishia cerealis</name>
    <dbReference type="NCBI Taxonomy" id="610337"/>
    <lineage>
        <taxon>Eukaryota</taxon>
        <taxon>Fungi</taxon>
        <taxon>Dikarya</taxon>
        <taxon>Basidiomycota</taxon>
        <taxon>Agaricomycotina</taxon>
        <taxon>Tremellomycetes</taxon>
        <taxon>Filobasidiales</taxon>
        <taxon>Filobasidiaceae</taxon>
        <taxon>Naganishia</taxon>
    </lineage>
</organism>
<proteinExistence type="predicted"/>
<name>A0ACC2UXM6_9TREE</name>
<gene>
    <name evidence="1" type="ORF">QFC19_008990</name>
</gene>
<sequence>MSQPSDTAHGYHPRPATEGASRTLKISKRITATPPLTILPAPPPTTTPLGVRLALKTTYSLAVPSSLLPSVNTAARLAERGKAVIKHAQIVRPEVGRMRIRITCIVNGTRSVVPAVQDVFVAGLEQNMEPLGIAALIKTDNIHSTTHYDECGYPLSRHPACLNETNTLPTKQTK</sequence>
<evidence type="ECO:0000313" key="1">
    <source>
        <dbReference type="EMBL" id="KAJ9091699.1"/>
    </source>
</evidence>
<accession>A0ACC2UXM6</accession>
<protein>
    <submittedName>
        <fullName evidence="1">Uncharacterized protein</fullName>
    </submittedName>
</protein>
<reference evidence="1" key="1">
    <citation type="submission" date="2023-04" db="EMBL/GenBank/DDBJ databases">
        <title>Draft Genome sequencing of Naganishia species isolated from polar environments using Oxford Nanopore Technology.</title>
        <authorList>
            <person name="Leo P."/>
            <person name="Venkateswaran K."/>
        </authorList>
    </citation>
    <scope>NUCLEOTIDE SEQUENCE</scope>
    <source>
        <strain evidence="1">MNA-CCFEE 5261</strain>
    </source>
</reference>
<comment type="caution">
    <text evidence="1">The sequence shown here is derived from an EMBL/GenBank/DDBJ whole genome shotgun (WGS) entry which is preliminary data.</text>
</comment>